<dbReference type="GO" id="GO:0003779">
    <property type="term" value="F:actin binding"/>
    <property type="evidence" value="ECO:0007669"/>
    <property type="project" value="TreeGrafter"/>
</dbReference>
<reference evidence="6 7" key="2">
    <citation type="submission" date="2018-11" db="EMBL/GenBank/DDBJ databases">
        <authorList>
            <consortium name="Pathogen Informatics"/>
        </authorList>
    </citation>
    <scope>NUCLEOTIDE SEQUENCE [LARGE SCALE GENOMIC DNA]</scope>
</reference>
<evidence type="ECO:0000313" key="8">
    <source>
        <dbReference type="WBParaSite" id="HDID_0000156901-mRNA-1"/>
    </source>
</evidence>
<comment type="subcellular location">
    <subcellularLocation>
        <location evidence="3">Late endosome membrane</location>
        <topology evidence="3">Peripheral membrane protein</topology>
        <orientation evidence="3">Cytoplasmic side</orientation>
    </subcellularLocation>
    <subcellularLocation>
        <location evidence="3">Lysosome membrane</location>
        <topology evidence="3">Peripheral membrane protein</topology>
        <orientation evidence="3">Cytoplasmic side</orientation>
    </subcellularLocation>
    <text evidence="3">Cytoplasmic, peripheral membrane protein associated with late endosomes/lysosomes.</text>
</comment>
<dbReference type="WBParaSite" id="HDID_0000156901-mRNA-1">
    <property type="protein sequence ID" value="HDID_0000156901-mRNA-1"/>
    <property type="gene ID" value="HDID_0000156901"/>
</dbReference>
<dbReference type="Pfam" id="PF04840">
    <property type="entry name" value="Vps16_C"/>
    <property type="match status" value="1"/>
</dbReference>
<dbReference type="PANTHER" id="PTHR12811:SF0">
    <property type="entry name" value="VACUOLAR PROTEIN SORTING-ASSOCIATED PROTEIN 16 HOMOLOG"/>
    <property type="match status" value="1"/>
</dbReference>
<dbReference type="GO" id="GO:0005765">
    <property type="term" value="C:lysosomal membrane"/>
    <property type="evidence" value="ECO:0007669"/>
    <property type="project" value="UniProtKB-SubCell"/>
</dbReference>
<dbReference type="InterPro" id="IPR016534">
    <property type="entry name" value="VPS16"/>
</dbReference>
<organism evidence="8">
    <name type="scientific">Hymenolepis diminuta</name>
    <name type="common">Rat tapeworm</name>
    <dbReference type="NCBI Taxonomy" id="6216"/>
    <lineage>
        <taxon>Eukaryota</taxon>
        <taxon>Metazoa</taxon>
        <taxon>Spiralia</taxon>
        <taxon>Lophotrochozoa</taxon>
        <taxon>Platyhelminthes</taxon>
        <taxon>Cestoda</taxon>
        <taxon>Eucestoda</taxon>
        <taxon>Cyclophyllidea</taxon>
        <taxon>Hymenolepididae</taxon>
        <taxon>Hymenolepis</taxon>
    </lineage>
</organism>
<evidence type="ECO:0000313" key="6">
    <source>
        <dbReference type="EMBL" id="VDL19031.1"/>
    </source>
</evidence>
<dbReference type="GO" id="GO:0031902">
    <property type="term" value="C:late endosome membrane"/>
    <property type="evidence" value="ECO:0007669"/>
    <property type="project" value="UniProtKB-SubCell"/>
</dbReference>
<dbReference type="AlphaFoldDB" id="A0A0R3SAY8"/>
<protein>
    <recommendedName>
        <fullName evidence="2 3">Vacuolar protein sorting-associated protein 16 homolog</fullName>
    </recommendedName>
</protein>
<dbReference type="EMBL" id="UYSG01000303">
    <property type="protein sequence ID" value="VDL19031.1"/>
    <property type="molecule type" value="Genomic_DNA"/>
</dbReference>
<dbReference type="PIRSF" id="PIRSF007949">
    <property type="entry name" value="VPS16"/>
    <property type="match status" value="1"/>
</dbReference>
<dbReference type="OrthoDB" id="1792at2759"/>
<dbReference type="GO" id="GO:0030897">
    <property type="term" value="C:HOPS complex"/>
    <property type="evidence" value="ECO:0007669"/>
    <property type="project" value="UniProtKB-UniRule"/>
</dbReference>
<keyword evidence="3" id="KW-0472">Membrane</keyword>
<dbReference type="STRING" id="6216.A0A0R3SAY8"/>
<accession>A0A0R3SAY8</accession>
<feature type="domain" description="Vps16 N-terminal" evidence="5">
    <location>
        <begin position="6"/>
        <end position="435"/>
    </location>
</feature>
<gene>
    <name evidence="6" type="ORF">HDID_LOCUS1570</name>
</gene>
<keyword evidence="3" id="KW-0458">Lysosome</keyword>
<keyword evidence="3" id="KW-0813">Transport</keyword>
<dbReference type="PANTHER" id="PTHR12811">
    <property type="entry name" value="VACUOLAR PROTEIN SORTING VPS16"/>
    <property type="match status" value="1"/>
</dbReference>
<evidence type="ECO:0000313" key="7">
    <source>
        <dbReference type="Proteomes" id="UP000274504"/>
    </source>
</evidence>
<evidence type="ECO:0000256" key="3">
    <source>
        <dbReference type="PIRNR" id="PIRNR007949"/>
    </source>
</evidence>
<dbReference type="GO" id="GO:0042144">
    <property type="term" value="P:vacuole fusion, non-autophagic"/>
    <property type="evidence" value="ECO:0007669"/>
    <property type="project" value="TreeGrafter"/>
</dbReference>
<comment type="similarity">
    <text evidence="1 3">Belongs to the VPS16 family.</text>
</comment>
<feature type="domain" description="Vps16 C-terminal" evidence="4">
    <location>
        <begin position="580"/>
        <end position="676"/>
    </location>
</feature>
<dbReference type="Pfam" id="PF04841">
    <property type="entry name" value="Vps16_N"/>
    <property type="match status" value="1"/>
</dbReference>
<evidence type="ECO:0000259" key="4">
    <source>
        <dbReference type="Pfam" id="PF04840"/>
    </source>
</evidence>
<evidence type="ECO:0000256" key="1">
    <source>
        <dbReference type="ARBA" id="ARBA00009250"/>
    </source>
</evidence>
<dbReference type="InterPro" id="IPR006926">
    <property type="entry name" value="Vps16_N"/>
</dbReference>
<evidence type="ECO:0000256" key="2">
    <source>
        <dbReference type="ARBA" id="ARBA00017947"/>
    </source>
</evidence>
<dbReference type="GO" id="GO:0033263">
    <property type="term" value="C:CORVET complex"/>
    <property type="evidence" value="ECO:0007669"/>
    <property type="project" value="UniProtKB-UniRule"/>
</dbReference>
<keyword evidence="3" id="KW-0967">Endosome</keyword>
<sequence>MKQLSDDWFALGPSYYRRLTLYKPTLTNLQNSNHFLISIGGCGGLIAFLQKPKQSGNSLLIITTAAGKLFVETTWKDAPPVAISWSNSEELVVVQKSGYATMLNLNGTFNRRFSFGKDAENSQIIDAKFFTHEGRTAVAVITGNSQIFIATSLERPRILAVASELPLVNRPFVWQVVSSPAPGDFAAFKGPWILLAFEKYIHRLGVGKAIKIDVQNPGGQEIRFSNYHRLALSPNEEMVALYLDCSVLRVFSLVSGGGLEVRMELDLSARAAALGGGISDNNRVSTLPSGLVWLDNSTLALQWSNFVVVVDMEKNIYELFYPSLVHIQPEIDGLRVLTLSSHEIIQRVPHELECLGRIGASSPAVHLFSAYREWLAGSGRAHEFLRPVLTSPNAAREMHGAVAACLRAAAHCAPTSTDAQQNLLAAAHFARGFLSLLLAAPSAKNVDCSMIDSLSEMTIQITTILRLLNSLAVEWVGMALTWKQFESLGPSTLLDRLLASKHYPLAVELVHTYQKLPSKIPEHIQVRRSGITRILCHWVKSLPLSQSASPGDAVNVTLARRLSAIIDRCGISPGTDGGVCFATVAETAISCGQTALAERLLELEPRVASQIGLLMRLQRYEQALSRAVQSGDMDLLLAGVLQPLLEGSDARLEPTALSMLLRKHPIALALYRQYLEGNANFSESRTLPKGKLASQVLAVLQQEVDPSLATQRTVREAFASKDPAQRSDILIRAKDAYHQMKLDFLAHVCYV</sequence>
<proteinExistence type="inferred from homology"/>
<dbReference type="GO" id="GO:0016197">
    <property type="term" value="P:endosomal transport"/>
    <property type="evidence" value="ECO:0007669"/>
    <property type="project" value="TreeGrafter"/>
</dbReference>
<keyword evidence="3" id="KW-0653">Protein transport</keyword>
<dbReference type="InterPro" id="IPR006925">
    <property type="entry name" value="Vps16_C"/>
</dbReference>
<evidence type="ECO:0000259" key="5">
    <source>
        <dbReference type="Pfam" id="PF04841"/>
    </source>
</evidence>
<reference evidence="8" key="1">
    <citation type="submission" date="2017-02" db="UniProtKB">
        <authorList>
            <consortium name="WormBaseParasite"/>
        </authorList>
    </citation>
    <scope>IDENTIFICATION</scope>
</reference>
<name>A0A0R3SAY8_HYMDI</name>
<dbReference type="GO" id="GO:0006886">
    <property type="term" value="P:intracellular protein transport"/>
    <property type="evidence" value="ECO:0007669"/>
    <property type="project" value="InterPro"/>
</dbReference>
<comment type="function">
    <text evidence="3">Plays a role in vesicle-mediated protein trafficking to lysosomal compartments including the endocytic membrane transport and autophagic pathways. Believed to act as a core component of the putative HOPS and CORVET endosomal tethering complexes.</text>
</comment>
<dbReference type="Proteomes" id="UP000274504">
    <property type="component" value="Unassembled WGS sequence"/>
</dbReference>